<name>A0A378KUC3_9GAMM</name>
<sequence length="241" mass="27675">MNYIKLIVGLLFISFMFPIQAQKNPDETDCRPDPDFASPQYIIGYGSLMQEHSKQDEGAEVGENTPVYLAGFERGWIEHSGDTRFGTTYLGVKSKPGARINAVIFQLNNPKDLLKYDAREDSYCRVSVPRNSIQSLISDELPQGQYWIYTTLARDALPSSKYPLVQSYIDIFLSGCFELENKYHLQHFAKECITKTTNWSGYWVNDRVYPRTAADNIPYAREIDSLIAETLPHYYNQIKIE</sequence>
<dbReference type="AlphaFoldDB" id="A0A378KUC3"/>
<evidence type="ECO:0000256" key="1">
    <source>
        <dbReference type="SAM" id="SignalP"/>
    </source>
</evidence>
<evidence type="ECO:0000313" key="3">
    <source>
        <dbReference type="EMBL" id="STY17946.1"/>
    </source>
</evidence>
<dbReference type="STRING" id="45072.Lqua_1036"/>
<dbReference type="EMBL" id="UGOW01000001">
    <property type="protein sequence ID" value="STY17946.1"/>
    <property type="molecule type" value="Genomic_DNA"/>
</dbReference>
<evidence type="ECO:0000313" key="2">
    <source>
        <dbReference type="EMBL" id="KTD50809.1"/>
    </source>
</evidence>
<evidence type="ECO:0000313" key="4">
    <source>
        <dbReference type="Proteomes" id="UP000054639"/>
    </source>
</evidence>
<gene>
    <name evidence="2" type="ORF">Lqua_1036</name>
    <name evidence="3" type="ORF">NCTC12376_01761</name>
</gene>
<evidence type="ECO:0000313" key="5">
    <source>
        <dbReference type="Proteomes" id="UP000254230"/>
    </source>
</evidence>
<dbReference type="RefSeq" id="WP_058473233.1">
    <property type="nucleotide sequence ID" value="NZ_CAAAIL010000004.1"/>
</dbReference>
<dbReference type="OrthoDB" id="8478713at2"/>
<feature type="chain" id="PRO_5016862688" description="Gamma-glutamylcyclotransferase AIG2-like domain-containing protein" evidence="1">
    <location>
        <begin position="22"/>
        <end position="241"/>
    </location>
</feature>
<dbReference type="Proteomes" id="UP000054639">
    <property type="component" value="Unassembled WGS sequence"/>
</dbReference>
<reference evidence="2 4" key="1">
    <citation type="submission" date="2015-11" db="EMBL/GenBank/DDBJ databases">
        <title>Genomic analysis of 38 Legionella species identifies large and diverse effector repertoires.</title>
        <authorList>
            <person name="Burstein D."/>
            <person name="Amaro F."/>
            <person name="Zusman T."/>
            <person name="Lifshitz Z."/>
            <person name="Cohen O."/>
            <person name="Gilbert J.A."/>
            <person name="Pupko T."/>
            <person name="Shuman H.A."/>
            <person name="Segal G."/>
        </authorList>
    </citation>
    <scope>NUCLEOTIDE SEQUENCE [LARGE SCALE GENOMIC DNA]</scope>
    <source>
        <strain evidence="2 4">ATCC 49507</strain>
    </source>
</reference>
<dbReference type="Proteomes" id="UP000254230">
    <property type="component" value="Unassembled WGS sequence"/>
</dbReference>
<evidence type="ECO:0008006" key="6">
    <source>
        <dbReference type="Google" id="ProtNLM"/>
    </source>
</evidence>
<keyword evidence="1" id="KW-0732">Signal</keyword>
<dbReference type="EMBL" id="LNYR01000012">
    <property type="protein sequence ID" value="KTD50809.1"/>
    <property type="molecule type" value="Genomic_DNA"/>
</dbReference>
<feature type="signal peptide" evidence="1">
    <location>
        <begin position="1"/>
        <end position="21"/>
    </location>
</feature>
<keyword evidence="4" id="KW-1185">Reference proteome</keyword>
<proteinExistence type="predicted"/>
<organism evidence="3 5">
    <name type="scientific">Legionella quateirensis</name>
    <dbReference type="NCBI Taxonomy" id="45072"/>
    <lineage>
        <taxon>Bacteria</taxon>
        <taxon>Pseudomonadati</taxon>
        <taxon>Pseudomonadota</taxon>
        <taxon>Gammaproteobacteria</taxon>
        <taxon>Legionellales</taxon>
        <taxon>Legionellaceae</taxon>
        <taxon>Legionella</taxon>
    </lineage>
</organism>
<accession>A0A378KUC3</accession>
<reference evidence="3 5" key="2">
    <citation type="submission" date="2018-06" db="EMBL/GenBank/DDBJ databases">
        <authorList>
            <consortium name="Pathogen Informatics"/>
            <person name="Doyle S."/>
        </authorList>
    </citation>
    <scope>NUCLEOTIDE SEQUENCE [LARGE SCALE GENOMIC DNA]</scope>
    <source>
        <strain evidence="3 5">NCTC12376</strain>
    </source>
</reference>
<protein>
    <recommendedName>
        <fullName evidence="6">Gamma-glutamylcyclotransferase AIG2-like domain-containing protein</fullName>
    </recommendedName>
</protein>